<dbReference type="PANTHER" id="PTHR22792">
    <property type="entry name" value="LUPUS LA PROTEIN-RELATED"/>
    <property type="match status" value="1"/>
</dbReference>
<feature type="compositionally biased region" description="Basic residues" evidence="4">
    <location>
        <begin position="725"/>
        <end position="734"/>
    </location>
</feature>
<dbReference type="SMART" id="SM00715">
    <property type="entry name" value="LA"/>
    <property type="match status" value="1"/>
</dbReference>
<feature type="compositionally biased region" description="Pro residues" evidence="4">
    <location>
        <begin position="773"/>
        <end position="784"/>
    </location>
</feature>
<gene>
    <name evidence="7 8" type="primary">LOC116949268</name>
</gene>
<dbReference type="AlphaFoldDB" id="A0AAJ7TSL7"/>
<dbReference type="GO" id="GO:0010494">
    <property type="term" value="C:cytoplasmic stress granule"/>
    <property type="evidence" value="ECO:0007669"/>
    <property type="project" value="TreeGrafter"/>
</dbReference>
<feature type="compositionally biased region" description="Low complexity" evidence="4">
    <location>
        <begin position="758"/>
        <end position="772"/>
    </location>
</feature>
<dbReference type="Pfam" id="PF05383">
    <property type="entry name" value="La"/>
    <property type="match status" value="1"/>
</dbReference>
<dbReference type="CDD" id="cd12430">
    <property type="entry name" value="RRM_LARP4_5_like"/>
    <property type="match status" value="1"/>
</dbReference>
<keyword evidence="1" id="KW-0597">Phosphoprotein</keyword>
<evidence type="ECO:0000259" key="5">
    <source>
        <dbReference type="PROSITE" id="PS50961"/>
    </source>
</evidence>
<dbReference type="InterPro" id="IPR045180">
    <property type="entry name" value="La_dom_prot"/>
</dbReference>
<accession>A0AAJ7TSL7</accession>
<dbReference type="InterPro" id="IPR058699">
    <property type="entry name" value="RRM_LARP4/4B"/>
</dbReference>
<evidence type="ECO:0000256" key="3">
    <source>
        <dbReference type="PROSITE-ProRule" id="PRU00332"/>
    </source>
</evidence>
<feature type="compositionally biased region" description="Low complexity" evidence="4">
    <location>
        <begin position="901"/>
        <end position="919"/>
    </location>
</feature>
<evidence type="ECO:0000313" key="7">
    <source>
        <dbReference type="RefSeq" id="XP_032822260.1"/>
    </source>
</evidence>
<feature type="compositionally biased region" description="Low complexity" evidence="4">
    <location>
        <begin position="1018"/>
        <end position="1029"/>
    </location>
</feature>
<evidence type="ECO:0000313" key="8">
    <source>
        <dbReference type="RefSeq" id="XP_032822270.1"/>
    </source>
</evidence>
<dbReference type="InterPro" id="IPR006630">
    <property type="entry name" value="La_HTH"/>
</dbReference>
<dbReference type="SUPFAM" id="SSF46785">
    <property type="entry name" value="Winged helix' DNA-binding domain"/>
    <property type="match status" value="1"/>
</dbReference>
<feature type="compositionally biased region" description="Pro residues" evidence="4">
    <location>
        <begin position="854"/>
        <end position="874"/>
    </location>
</feature>
<proteinExistence type="predicted"/>
<feature type="compositionally biased region" description="Low complexity" evidence="4">
    <location>
        <begin position="601"/>
        <end position="621"/>
    </location>
</feature>
<reference evidence="7 8" key="1">
    <citation type="submission" date="2025-04" db="UniProtKB">
        <authorList>
            <consortium name="RefSeq"/>
        </authorList>
    </citation>
    <scope>IDENTIFICATION</scope>
    <source>
        <tissue evidence="7 8">Sperm</tissue>
    </source>
</reference>
<feature type="compositionally biased region" description="Basic and acidic residues" evidence="4">
    <location>
        <begin position="1002"/>
        <end position="1011"/>
    </location>
</feature>
<dbReference type="GO" id="GO:0003730">
    <property type="term" value="F:mRNA 3'-UTR binding"/>
    <property type="evidence" value="ECO:0007669"/>
    <property type="project" value="TreeGrafter"/>
</dbReference>
<dbReference type="Gene3D" id="1.10.10.10">
    <property type="entry name" value="Winged helix-like DNA-binding domain superfamily/Winged helix DNA-binding domain"/>
    <property type="match status" value="1"/>
</dbReference>
<feature type="domain" description="HTH La-type RNA-binding" evidence="5">
    <location>
        <begin position="271"/>
        <end position="360"/>
    </location>
</feature>
<dbReference type="CDD" id="cd08031">
    <property type="entry name" value="LARP_4_5_like"/>
    <property type="match status" value="1"/>
</dbReference>
<evidence type="ECO:0000256" key="4">
    <source>
        <dbReference type="SAM" id="MobiDB-lite"/>
    </source>
</evidence>
<feature type="compositionally biased region" description="Polar residues" evidence="4">
    <location>
        <begin position="132"/>
        <end position="145"/>
    </location>
</feature>
<dbReference type="PANTHER" id="PTHR22792:SF131">
    <property type="entry name" value="LA-RELATED PROTEIN LARP4B"/>
    <property type="match status" value="1"/>
</dbReference>
<dbReference type="SUPFAM" id="SSF54928">
    <property type="entry name" value="RNA-binding domain, RBD"/>
    <property type="match status" value="1"/>
</dbReference>
<dbReference type="GO" id="GO:0045727">
    <property type="term" value="P:positive regulation of translation"/>
    <property type="evidence" value="ECO:0007669"/>
    <property type="project" value="TreeGrafter"/>
</dbReference>
<protein>
    <submittedName>
        <fullName evidence="7 8">La-related protein 4-like isoform X1</fullName>
    </submittedName>
</protein>
<evidence type="ECO:0000313" key="6">
    <source>
        <dbReference type="Proteomes" id="UP001318040"/>
    </source>
</evidence>
<dbReference type="KEGG" id="pmrn:116949268"/>
<sequence length="1055" mass="109880">MTSDRDSEVVAETAQGSTLPVTSDGVMLNPNAEAWHNPMEEAVGGMDGGGGGVAVVELDGGGCTKDGALKETIPACAIAVYARMNGNGGAETPTAGADVQSHLHAEPEEAQSVAVIPPGEPDGTIDEPQVATAEQQQDPRSSSQEPPSNPAPLPPASTQSPLAESSSPVTGTVAAPPESPCPTASATGDLPFETQAAVASESHGDTACVVGEARLALAAEPADALATEAPALNGEVVLLAAAPPQEPIPGEYEALQKITQIGGSELQESNTMSPEELKEVLKKQLEYYFSRENLANDLYLVSQMDSDQYVPIWTIANFNQVKRLTSDLQLIVDTLKSSALVHVDEKGERVRPNQKRCIVILREVPASTPVEEVEKLFTNGNCGRFVSCEFAHNDSWYITFETDADAQQAYKYLREEAKTFLGKPIMARIKAKPMAMNVFLPKNGLRSAEGGGVAGGGGAIYAQQQQQQQHQQQQQYAPTMYMQPVYAPPPAPPPPTQQQQQQYPLYSVLPQPWPATPQGYFDTASLAQAAQAPPVYRGDLSVDAWLHVQAFQNAAFLNGFPAPGHYKHGNSLPHRHFSSRGRGGGGGGGAKSHMRSHIDKLSSFSDSSGGSTATALASSTSHFTQDQTPLVNGDGRGVPPQRRPLSAGGGSAVLAAVGGGVGGVGGGHRASSEGGYRSGAEPHYRAVYEPIVRTKSETSYPRRDEPSPSRRTEIDLGDSSLVSARGRKTFRGRRRREDDRTSVIPQASAEPNQPVPPLLAAAAATATTATAAPPLPPPPPPTLPAPCAKLELVPSDFPPLPGSALAAPGAAAPSVREGGRHESRMAADVVRSGIGKGGSVNGTAAVVAAKVPPAQPPSVAPVSLPPKPQSPSPSPRVTFGSSESCVSRDSVLPGPPHLQEASPPVISASPSSAPAVSQSKHSTSTTEPKKLSYAEICQRPPKEPPPMPPPSSASNGVTAAAPGDGEDWENGVEAHGGATMPQGGSAATGPQGGGATGPGPAERWRGRDTHTRRPPPASSRRYSPPAAHGAARRPYRGGYHGGPFRPYVAQARTPQ</sequence>
<keyword evidence="2 3" id="KW-0694">RNA-binding</keyword>
<feature type="compositionally biased region" description="Gly residues" evidence="4">
    <location>
        <begin position="581"/>
        <end position="590"/>
    </location>
</feature>
<feature type="region of interest" description="Disordered" evidence="4">
    <location>
        <begin position="687"/>
        <end position="787"/>
    </location>
</feature>
<dbReference type="InterPro" id="IPR036390">
    <property type="entry name" value="WH_DNA-bd_sf"/>
</dbReference>
<dbReference type="InterPro" id="IPR035979">
    <property type="entry name" value="RBD_domain_sf"/>
</dbReference>
<dbReference type="Pfam" id="PF26088">
    <property type="entry name" value="RRM_LARP4"/>
    <property type="match status" value="1"/>
</dbReference>
<dbReference type="RefSeq" id="XP_032822270.1">
    <property type="nucleotide sequence ID" value="XM_032966379.1"/>
</dbReference>
<feature type="compositionally biased region" description="Basic and acidic residues" evidence="4">
    <location>
        <begin position="687"/>
        <end position="714"/>
    </location>
</feature>
<feature type="compositionally biased region" description="Polar residues" evidence="4">
    <location>
        <begin position="158"/>
        <end position="170"/>
    </location>
</feature>
<name>A0AAJ7TSL7_PETMA</name>
<dbReference type="GO" id="GO:0005829">
    <property type="term" value="C:cytosol"/>
    <property type="evidence" value="ECO:0007669"/>
    <property type="project" value="TreeGrafter"/>
</dbReference>
<keyword evidence="6" id="KW-1185">Reference proteome</keyword>
<dbReference type="InterPro" id="IPR036388">
    <property type="entry name" value="WH-like_DNA-bd_sf"/>
</dbReference>
<dbReference type="PROSITE" id="PS50961">
    <property type="entry name" value="HTH_LA"/>
    <property type="match status" value="1"/>
</dbReference>
<feature type="region of interest" description="Disordered" evidence="4">
    <location>
        <begin position="854"/>
        <end position="1055"/>
    </location>
</feature>
<feature type="region of interest" description="Disordered" evidence="4">
    <location>
        <begin position="104"/>
        <end position="188"/>
    </location>
</feature>
<dbReference type="RefSeq" id="XP_032822260.1">
    <property type="nucleotide sequence ID" value="XM_032966369.1"/>
</dbReference>
<dbReference type="Proteomes" id="UP001318040">
    <property type="component" value="Chromosome 2"/>
</dbReference>
<feature type="region of interest" description="Disordered" evidence="4">
    <location>
        <begin position="571"/>
        <end position="651"/>
    </location>
</feature>
<organism evidence="6 8">
    <name type="scientific">Petromyzon marinus</name>
    <name type="common">Sea lamprey</name>
    <dbReference type="NCBI Taxonomy" id="7757"/>
    <lineage>
        <taxon>Eukaryota</taxon>
        <taxon>Metazoa</taxon>
        <taxon>Chordata</taxon>
        <taxon>Craniata</taxon>
        <taxon>Vertebrata</taxon>
        <taxon>Cyclostomata</taxon>
        <taxon>Hyperoartia</taxon>
        <taxon>Petromyzontiformes</taxon>
        <taxon>Petromyzontidae</taxon>
        <taxon>Petromyzon</taxon>
    </lineage>
</organism>
<evidence type="ECO:0000256" key="2">
    <source>
        <dbReference type="ARBA" id="ARBA00022884"/>
    </source>
</evidence>
<evidence type="ECO:0000256" key="1">
    <source>
        <dbReference type="ARBA" id="ARBA00022553"/>
    </source>
</evidence>